<dbReference type="PANTHER" id="PTHR40088">
    <property type="entry name" value="PECTATE LYASE (EUROFUNG)"/>
    <property type="match status" value="1"/>
</dbReference>
<dbReference type="InterPro" id="IPR011050">
    <property type="entry name" value="Pectin_lyase_fold/virulence"/>
</dbReference>
<evidence type="ECO:0000313" key="6">
    <source>
        <dbReference type="Proteomes" id="UP001500190"/>
    </source>
</evidence>
<dbReference type="RefSeq" id="WP_344198397.1">
    <property type="nucleotide sequence ID" value="NZ_BAAAND010000012.1"/>
</dbReference>
<feature type="signal peptide" evidence="4">
    <location>
        <begin position="1"/>
        <end position="26"/>
    </location>
</feature>
<evidence type="ECO:0000256" key="4">
    <source>
        <dbReference type="SAM" id="SignalP"/>
    </source>
</evidence>
<dbReference type="SUPFAM" id="SSF51126">
    <property type="entry name" value="Pectin lyase-like"/>
    <property type="match status" value="1"/>
</dbReference>
<dbReference type="PANTHER" id="PTHR40088:SF2">
    <property type="entry name" value="SECRETED SUGAR HYDROLASE"/>
    <property type="match status" value="1"/>
</dbReference>
<name>A0ABN2EH53_9ACTN</name>
<evidence type="ECO:0000256" key="3">
    <source>
        <dbReference type="ARBA" id="ARBA00022729"/>
    </source>
</evidence>
<comment type="caution">
    <text evidence="5">The sequence shown here is derived from an EMBL/GenBank/DDBJ whole genome shotgun (WGS) entry which is preliminary data.</text>
</comment>
<comment type="subcellular location">
    <subcellularLocation>
        <location evidence="1">Secreted</location>
    </subcellularLocation>
</comment>
<accession>A0ABN2EH53</accession>
<evidence type="ECO:0000256" key="2">
    <source>
        <dbReference type="ARBA" id="ARBA00022525"/>
    </source>
</evidence>
<keyword evidence="6" id="KW-1185">Reference proteome</keyword>
<dbReference type="InterPro" id="IPR012334">
    <property type="entry name" value="Pectin_lyas_fold"/>
</dbReference>
<organism evidence="5 6">
    <name type="scientific">Kribbella karoonensis</name>
    <dbReference type="NCBI Taxonomy" id="324851"/>
    <lineage>
        <taxon>Bacteria</taxon>
        <taxon>Bacillati</taxon>
        <taxon>Actinomycetota</taxon>
        <taxon>Actinomycetes</taxon>
        <taxon>Propionibacteriales</taxon>
        <taxon>Kribbellaceae</taxon>
        <taxon>Kribbella</taxon>
    </lineage>
</organism>
<dbReference type="InterPro" id="IPR052052">
    <property type="entry name" value="Polysaccharide_Lyase_9"/>
</dbReference>
<keyword evidence="2" id="KW-0964">Secreted</keyword>
<dbReference type="Gene3D" id="2.160.20.10">
    <property type="entry name" value="Single-stranded right-handed beta-helix, Pectin lyase-like"/>
    <property type="match status" value="2"/>
</dbReference>
<feature type="chain" id="PRO_5046687504" evidence="4">
    <location>
        <begin position="27"/>
        <end position="630"/>
    </location>
</feature>
<dbReference type="Proteomes" id="UP001500190">
    <property type="component" value="Unassembled WGS sequence"/>
</dbReference>
<protein>
    <submittedName>
        <fullName evidence="5">Carbohydrate-binding protein</fullName>
    </submittedName>
</protein>
<keyword evidence="3 4" id="KW-0732">Signal</keyword>
<reference evidence="5 6" key="1">
    <citation type="journal article" date="2019" name="Int. J. Syst. Evol. Microbiol.">
        <title>The Global Catalogue of Microorganisms (GCM) 10K type strain sequencing project: providing services to taxonomists for standard genome sequencing and annotation.</title>
        <authorList>
            <consortium name="The Broad Institute Genomics Platform"/>
            <consortium name="The Broad Institute Genome Sequencing Center for Infectious Disease"/>
            <person name="Wu L."/>
            <person name="Ma J."/>
        </authorList>
    </citation>
    <scope>NUCLEOTIDE SEQUENCE [LARGE SCALE GENOMIC DNA]</scope>
    <source>
        <strain evidence="5 6">JCM 14304</strain>
    </source>
</reference>
<evidence type="ECO:0000256" key="1">
    <source>
        <dbReference type="ARBA" id="ARBA00004613"/>
    </source>
</evidence>
<sequence length="630" mass="64845">MTVQRWYGVVAVAVLASMAVVPAAAAGPVTYYVSPSGDDAAAGTSSAAPFRHLQKCATVMVAGDTCEIAAGTYRETVLPAASGTSSAPITYQAAAGATVRVDGTEPVTGFSQVTQADLTALEASDSYLAGSDFATAVGQGQIYRTTVSLGADPQIFVDDQMYIQAQWPYPGLDLMNPAIERTQSGTTNSTIVDANLTRPAGYWDGATVLMSYWYASQTGTVAGSSPGAITLASAAGCAGINAGDTRYALWGKLGELAHPGEWFYDSASSSLYLYGDPAGHSVLAKSRDLAFDLTSASYTTVRNVDLFGATLKTSGTGNLFDGLDARYLTHYTQLTAPGASCNVSVGVSTGLQLRGSNNVLQNSNITYSAGSGVLLAGSGNRVDNNKISDVDYMGTYASGIAVTGSGATVTRNTITDVGRADVSVVWGNGFSPATIAYNDLSRYDHLSTDGAAIYLCCGSDMAGTTVHHNWLHDAANLPGINPFAEAGAYADNGQSNLVFHSNVGWGNLHNTVMLHGLSGASTNNLVYNNDGGVYLLGITNASGTRIVNNIGDVSNPPAAGSGITISNNLPSGTDPQYVAPASHDYSLRATSPARNAATPIAGVTDGSTDPVPSLGAYQYGATSWIPGATW</sequence>
<gene>
    <name evidence="5" type="ORF">GCM10009742_65200</name>
</gene>
<dbReference type="InterPro" id="IPR006626">
    <property type="entry name" value="PbH1"/>
</dbReference>
<proteinExistence type="predicted"/>
<evidence type="ECO:0000313" key="5">
    <source>
        <dbReference type="EMBL" id="GAA1606716.1"/>
    </source>
</evidence>
<dbReference type="EMBL" id="BAAAND010000012">
    <property type="protein sequence ID" value="GAA1606716.1"/>
    <property type="molecule type" value="Genomic_DNA"/>
</dbReference>
<dbReference type="SMART" id="SM00710">
    <property type="entry name" value="PbH1"/>
    <property type="match status" value="6"/>
</dbReference>